<dbReference type="GO" id="GO:0005886">
    <property type="term" value="C:plasma membrane"/>
    <property type="evidence" value="ECO:0007669"/>
    <property type="project" value="UniProtKB-SubCell"/>
</dbReference>
<evidence type="ECO:0000256" key="4">
    <source>
        <dbReference type="ARBA" id="ARBA00022989"/>
    </source>
</evidence>
<keyword evidence="2" id="KW-1003">Cell membrane</keyword>
<feature type="transmembrane region" description="Helical" evidence="6">
    <location>
        <begin position="37"/>
        <end position="58"/>
    </location>
</feature>
<dbReference type="PANTHER" id="PTHR30250:SF11">
    <property type="entry name" value="O-ANTIGEN TRANSPORTER-RELATED"/>
    <property type="match status" value="1"/>
</dbReference>
<reference evidence="7 8" key="1">
    <citation type="submission" date="2020-08" db="EMBL/GenBank/DDBJ databases">
        <title>Genomic Encyclopedia of Type Strains, Phase IV (KMG-IV): sequencing the most valuable type-strain genomes for metagenomic binning, comparative biology and taxonomic classification.</title>
        <authorList>
            <person name="Goeker M."/>
        </authorList>
    </citation>
    <scope>NUCLEOTIDE SEQUENCE [LARGE SCALE GENOMIC DNA]</scope>
    <source>
        <strain evidence="7 8">DSM 44197</strain>
    </source>
</reference>
<feature type="transmembrane region" description="Helical" evidence="6">
    <location>
        <begin position="286"/>
        <end position="307"/>
    </location>
</feature>
<proteinExistence type="predicted"/>
<feature type="transmembrane region" description="Helical" evidence="6">
    <location>
        <begin position="414"/>
        <end position="435"/>
    </location>
</feature>
<evidence type="ECO:0000256" key="3">
    <source>
        <dbReference type="ARBA" id="ARBA00022692"/>
    </source>
</evidence>
<evidence type="ECO:0000313" key="8">
    <source>
        <dbReference type="Proteomes" id="UP000572680"/>
    </source>
</evidence>
<dbReference type="PANTHER" id="PTHR30250">
    <property type="entry name" value="PST FAMILY PREDICTED COLANIC ACID TRANSPORTER"/>
    <property type="match status" value="1"/>
</dbReference>
<feature type="transmembrane region" description="Helical" evidence="6">
    <location>
        <begin position="176"/>
        <end position="199"/>
    </location>
</feature>
<keyword evidence="8" id="KW-1185">Reference proteome</keyword>
<evidence type="ECO:0000256" key="2">
    <source>
        <dbReference type="ARBA" id="ARBA00022475"/>
    </source>
</evidence>
<evidence type="ECO:0000313" key="7">
    <source>
        <dbReference type="EMBL" id="MBA8949167.1"/>
    </source>
</evidence>
<feature type="transmembrane region" description="Helical" evidence="6">
    <location>
        <begin position="205"/>
        <end position="228"/>
    </location>
</feature>
<feature type="transmembrane region" description="Helical" evidence="6">
    <location>
        <begin position="358"/>
        <end position="377"/>
    </location>
</feature>
<sequence length="451" mass="48743">MSDRSPLATSRPEPRAGTSARLREWLRGELSNPMFRSAYALMLNGGVTTLLGAAFWGLGPLFYRDPADFGRMTSVNQAIMFVGGVTMLNFLLIRFLPETARNTRRLVLLCYAVGAVAAAGVGTAFLVTVQVWGRHWDNFDHLHGLGAGLVFLAMAVAWNLWNAMEAVFTGLRHAGWVPAVNTVWSLARLGLLVALASAFPHNGVVLAWYLPVMVLLVPANAVILGRLIPEHRRVNEGRGHRSTPRQMAAYFGTGYLGGALQFATLSLVPIVVAAHLSPTTTGYFQVAWVAGMMLDLAAITLSYSLTVQGAFDRESLAASTRAALRRSVFLLVPAILLAIVAAPYALRVYGHDYVSGAPLFQVLALAVIPKAVIEIYIGALRVHNRTRLIALLQGVRLVGMLGLVLLLIDERHLYTIGVAVVVVNVAVALAILPGLRRVISPSTTSRERDIS</sequence>
<evidence type="ECO:0000256" key="5">
    <source>
        <dbReference type="ARBA" id="ARBA00023136"/>
    </source>
</evidence>
<feature type="transmembrane region" description="Helical" evidence="6">
    <location>
        <begin position="108"/>
        <end position="132"/>
    </location>
</feature>
<feature type="transmembrane region" description="Helical" evidence="6">
    <location>
        <begin position="328"/>
        <end position="346"/>
    </location>
</feature>
<name>A0A7W3QJC7_ACTNM</name>
<feature type="transmembrane region" description="Helical" evidence="6">
    <location>
        <begin position="144"/>
        <end position="164"/>
    </location>
</feature>
<comment type="subcellular location">
    <subcellularLocation>
        <location evidence="1">Cell membrane</location>
        <topology evidence="1">Multi-pass membrane protein</topology>
    </subcellularLocation>
</comment>
<accession>A0A7W3QJC7</accession>
<evidence type="ECO:0000256" key="6">
    <source>
        <dbReference type="SAM" id="Phobius"/>
    </source>
</evidence>
<keyword evidence="3 6" id="KW-0812">Transmembrane</keyword>
<evidence type="ECO:0000256" key="1">
    <source>
        <dbReference type="ARBA" id="ARBA00004651"/>
    </source>
</evidence>
<dbReference type="RefSeq" id="WP_182841664.1">
    <property type="nucleotide sequence ID" value="NZ_BAAALP010000003.1"/>
</dbReference>
<keyword evidence="5 6" id="KW-0472">Membrane</keyword>
<feature type="transmembrane region" description="Helical" evidence="6">
    <location>
        <begin position="78"/>
        <end position="96"/>
    </location>
</feature>
<gene>
    <name evidence="7" type="ORF">HNR61_000765</name>
</gene>
<dbReference type="EMBL" id="JACJIA010000001">
    <property type="protein sequence ID" value="MBA8949167.1"/>
    <property type="molecule type" value="Genomic_DNA"/>
</dbReference>
<dbReference type="Proteomes" id="UP000572680">
    <property type="component" value="Unassembled WGS sequence"/>
</dbReference>
<dbReference type="InterPro" id="IPR050833">
    <property type="entry name" value="Poly_Biosynth_Transport"/>
</dbReference>
<protein>
    <submittedName>
        <fullName evidence="7">O-antigen/teichoic acid export membrane protein</fullName>
    </submittedName>
</protein>
<comment type="caution">
    <text evidence="7">The sequence shown here is derived from an EMBL/GenBank/DDBJ whole genome shotgun (WGS) entry which is preliminary data.</text>
</comment>
<organism evidence="7 8">
    <name type="scientific">Actinomadura namibiensis</name>
    <dbReference type="NCBI Taxonomy" id="182080"/>
    <lineage>
        <taxon>Bacteria</taxon>
        <taxon>Bacillati</taxon>
        <taxon>Actinomycetota</taxon>
        <taxon>Actinomycetes</taxon>
        <taxon>Streptosporangiales</taxon>
        <taxon>Thermomonosporaceae</taxon>
        <taxon>Actinomadura</taxon>
    </lineage>
</organism>
<feature type="transmembrane region" description="Helical" evidence="6">
    <location>
        <begin position="249"/>
        <end position="274"/>
    </location>
</feature>
<dbReference type="AlphaFoldDB" id="A0A7W3QJC7"/>
<feature type="transmembrane region" description="Helical" evidence="6">
    <location>
        <begin position="389"/>
        <end position="408"/>
    </location>
</feature>
<keyword evidence="4 6" id="KW-1133">Transmembrane helix</keyword>